<dbReference type="AlphaFoldDB" id="A0AAE3XRX9"/>
<dbReference type="NCBIfam" id="TIGR02241">
    <property type="entry name" value="conserved hypothetical phage tail region protein"/>
    <property type="match status" value="1"/>
</dbReference>
<evidence type="ECO:0000313" key="1">
    <source>
        <dbReference type="EMBL" id="MDR6241653.1"/>
    </source>
</evidence>
<proteinExistence type="predicted"/>
<dbReference type="InterPro" id="IPR011747">
    <property type="entry name" value="CHP02241"/>
</dbReference>
<dbReference type="Proteomes" id="UP001185092">
    <property type="component" value="Unassembled WGS sequence"/>
</dbReference>
<name>A0AAE3XRX9_9BACT</name>
<dbReference type="GO" id="GO:0005198">
    <property type="term" value="F:structural molecule activity"/>
    <property type="evidence" value="ECO:0007669"/>
    <property type="project" value="InterPro"/>
</dbReference>
<organism evidence="1 2">
    <name type="scientific">Aureibacter tunicatorum</name>
    <dbReference type="NCBI Taxonomy" id="866807"/>
    <lineage>
        <taxon>Bacteria</taxon>
        <taxon>Pseudomonadati</taxon>
        <taxon>Bacteroidota</taxon>
        <taxon>Cytophagia</taxon>
        <taxon>Cytophagales</taxon>
        <taxon>Persicobacteraceae</taxon>
        <taxon>Aureibacter</taxon>
    </lineage>
</organism>
<dbReference type="PANTHER" id="PTHR38009">
    <property type="entry name" value="CONSERVED HYPOTHETICAL PHAGE TAIL PROTEIN"/>
    <property type="match status" value="1"/>
</dbReference>
<accession>A0AAE3XRX9</accession>
<comment type="caution">
    <text evidence="1">The sequence shown here is derived from an EMBL/GenBank/DDBJ whole genome shotgun (WGS) entry which is preliminary data.</text>
</comment>
<keyword evidence="2" id="KW-1185">Reference proteome</keyword>
<dbReference type="EMBL" id="JAVDQD010000010">
    <property type="protein sequence ID" value="MDR6241653.1"/>
    <property type="molecule type" value="Genomic_DNA"/>
</dbReference>
<reference evidence="1" key="1">
    <citation type="submission" date="2023-07" db="EMBL/GenBank/DDBJ databases">
        <title>Genomic Encyclopedia of Type Strains, Phase IV (KMG-IV): sequencing the most valuable type-strain genomes for metagenomic binning, comparative biology and taxonomic classification.</title>
        <authorList>
            <person name="Goeker M."/>
        </authorList>
    </citation>
    <scope>NUCLEOTIDE SEQUENCE</scope>
    <source>
        <strain evidence="1">DSM 26174</strain>
    </source>
</reference>
<dbReference type="RefSeq" id="WP_309942606.1">
    <property type="nucleotide sequence ID" value="NZ_AP025308.1"/>
</dbReference>
<dbReference type="Pfam" id="PF06841">
    <property type="entry name" value="Phage_T4_gp19"/>
    <property type="match status" value="1"/>
</dbReference>
<protein>
    <submittedName>
        <fullName evidence="1">Phage tail-like protein</fullName>
    </submittedName>
</protein>
<gene>
    <name evidence="1" type="ORF">HNQ88_004740</name>
</gene>
<dbReference type="InterPro" id="IPR010667">
    <property type="entry name" value="Phage_T4_Gp19"/>
</dbReference>
<sequence>MKRDYPLPSYYFGVSFKGFTGNIDVSFMEVEGIGMSTRDSMILSEGGLNQYQHKLPGMASFADIVLKRGVMKENSPLAQWCMDTITNDFSKPIEPKDLTIQLLNESQEILRTWNYYKAFPISMQYSTLMASKTAFLVQTLTFSYSYYSLTS</sequence>
<evidence type="ECO:0000313" key="2">
    <source>
        <dbReference type="Proteomes" id="UP001185092"/>
    </source>
</evidence>
<dbReference type="PANTHER" id="PTHR38009:SF1">
    <property type="entry name" value="CONSERVED HYPOTHETICAL PHAGE TAIL PROTEIN"/>
    <property type="match status" value="1"/>
</dbReference>